<dbReference type="InterPro" id="IPR050681">
    <property type="entry name" value="CDF/SLC30A"/>
</dbReference>
<evidence type="ECO:0000256" key="2">
    <source>
        <dbReference type="ARBA" id="ARBA00008873"/>
    </source>
</evidence>
<comment type="caution">
    <text evidence="12">The sequence shown here is derived from an EMBL/GenBank/DDBJ whole genome shotgun (WGS) entry which is preliminary data.</text>
</comment>
<keyword evidence="13" id="KW-1185">Reference proteome</keyword>
<comment type="subcellular location">
    <subcellularLocation>
        <location evidence="1">Membrane</location>
        <topology evidence="1">Multi-pass membrane protein</topology>
    </subcellularLocation>
</comment>
<dbReference type="NCBIfam" id="TIGR01297">
    <property type="entry name" value="CDF"/>
    <property type="match status" value="1"/>
</dbReference>
<reference evidence="12" key="1">
    <citation type="submission" date="2013-04" db="EMBL/GenBank/DDBJ databases">
        <title>The genome sequencing project of 58 acetic acid bacteria.</title>
        <authorList>
            <person name="Okamoto-Kainuma A."/>
            <person name="Ishikawa M."/>
            <person name="Umino S."/>
            <person name="Koizumi Y."/>
            <person name="Shiwa Y."/>
            <person name="Yoshikawa H."/>
            <person name="Matsutani M."/>
            <person name="Matsushita K."/>
        </authorList>
    </citation>
    <scope>NUCLEOTIDE SEQUENCE</scope>
    <source>
        <strain evidence="12">DSM 15669</strain>
    </source>
</reference>
<name>A0ABQ0NXX1_9PROT</name>
<dbReference type="InterPro" id="IPR002524">
    <property type="entry name" value="Cation_efflux"/>
</dbReference>
<evidence type="ECO:0000313" key="13">
    <source>
        <dbReference type="Proteomes" id="UP001062901"/>
    </source>
</evidence>
<comment type="similarity">
    <text evidence="2">Belongs to the cation diffusion facilitator (CDF) transporter (TC 2.A.4) family. SLC30A subfamily.</text>
</comment>
<evidence type="ECO:0000256" key="4">
    <source>
        <dbReference type="ARBA" id="ARBA00022692"/>
    </source>
</evidence>
<evidence type="ECO:0000256" key="1">
    <source>
        <dbReference type="ARBA" id="ARBA00004141"/>
    </source>
</evidence>
<dbReference type="Proteomes" id="UP001062901">
    <property type="component" value="Unassembled WGS sequence"/>
</dbReference>
<accession>A0ABQ0NXX1</accession>
<evidence type="ECO:0000313" key="12">
    <source>
        <dbReference type="EMBL" id="GBQ06127.1"/>
    </source>
</evidence>
<dbReference type="Pfam" id="PF16916">
    <property type="entry name" value="ZT_dimer"/>
    <property type="match status" value="1"/>
</dbReference>
<feature type="transmembrane region" description="Helical" evidence="9">
    <location>
        <begin position="104"/>
        <end position="121"/>
    </location>
</feature>
<evidence type="ECO:0000259" key="11">
    <source>
        <dbReference type="Pfam" id="PF16916"/>
    </source>
</evidence>
<feature type="domain" description="Cation efflux protein transmembrane" evidence="10">
    <location>
        <begin position="2"/>
        <end position="186"/>
    </location>
</feature>
<feature type="transmembrane region" description="Helical" evidence="9">
    <location>
        <begin position="66"/>
        <end position="92"/>
    </location>
</feature>
<evidence type="ECO:0000256" key="6">
    <source>
        <dbReference type="ARBA" id="ARBA00022989"/>
    </source>
</evidence>
<feature type="transmembrane region" description="Helical" evidence="9">
    <location>
        <begin position="133"/>
        <end position="155"/>
    </location>
</feature>
<evidence type="ECO:0000256" key="5">
    <source>
        <dbReference type="ARBA" id="ARBA00022906"/>
    </source>
</evidence>
<evidence type="ECO:0000256" key="8">
    <source>
        <dbReference type="ARBA" id="ARBA00023136"/>
    </source>
</evidence>
<dbReference type="SUPFAM" id="SSF160240">
    <property type="entry name" value="Cation efflux protein cytoplasmic domain-like"/>
    <property type="match status" value="1"/>
</dbReference>
<evidence type="ECO:0000256" key="9">
    <source>
        <dbReference type="SAM" id="Phobius"/>
    </source>
</evidence>
<dbReference type="InterPro" id="IPR027470">
    <property type="entry name" value="Cation_efflux_CTD"/>
</dbReference>
<protein>
    <submittedName>
        <fullName evidence="12">Cation efflux system protein</fullName>
    </submittedName>
</protein>
<dbReference type="PANTHER" id="PTHR11562:SF17">
    <property type="entry name" value="RE54080P-RELATED"/>
    <property type="match status" value="1"/>
</dbReference>
<keyword evidence="3" id="KW-0813">Transport</keyword>
<keyword evidence="5" id="KW-0862">Zinc</keyword>
<feature type="domain" description="Cation efflux protein cytoplasmic" evidence="11">
    <location>
        <begin position="195"/>
        <end position="278"/>
    </location>
</feature>
<evidence type="ECO:0000256" key="7">
    <source>
        <dbReference type="ARBA" id="ARBA00023065"/>
    </source>
</evidence>
<keyword evidence="6 9" id="KW-1133">Transmembrane helix</keyword>
<dbReference type="PANTHER" id="PTHR11562">
    <property type="entry name" value="CATION EFFLUX PROTEIN/ ZINC TRANSPORTER"/>
    <property type="match status" value="1"/>
</dbReference>
<dbReference type="Gene3D" id="1.20.1510.10">
    <property type="entry name" value="Cation efflux protein transmembrane domain"/>
    <property type="match status" value="1"/>
</dbReference>
<evidence type="ECO:0000256" key="3">
    <source>
        <dbReference type="ARBA" id="ARBA00022448"/>
    </source>
</evidence>
<evidence type="ECO:0000259" key="10">
    <source>
        <dbReference type="Pfam" id="PF01545"/>
    </source>
</evidence>
<keyword evidence="4 9" id="KW-0812">Transmembrane</keyword>
<keyword evidence="5" id="KW-0864">Zinc transport</keyword>
<gene>
    <name evidence="12" type="ORF">AA15669_0797</name>
</gene>
<organism evidence="12 13">
    <name type="scientific">Saccharibacter floricola DSM 15669</name>
    <dbReference type="NCBI Taxonomy" id="1123227"/>
    <lineage>
        <taxon>Bacteria</taxon>
        <taxon>Pseudomonadati</taxon>
        <taxon>Pseudomonadota</taxon>
        <taxon>Alphaproteobacteria</taxon>
        <taxon>Acetobacterales</taxon>
        <taxon>Acetobacteraceae</taxon>
        <taxon>Saccharibacter</taxon>
    </lineage>
</organism>
<dbReference type="InterPro" id="IPR058533">
    <property type="entry name" value="Cation_efflux_TM"/>
</dbReference>
<proteinExistence type="inferred from homology"/>
<feature type="transmembrane region" description="Helical" evidence="9">
    <location>
        <begin position="161"/>
        <end position="182"/>
    </location>
</feature>
<keyword evidence="8 9" id="KW-0472">Membrane</keyword>
<dbReference type="InterPro" id="IPR027469">
    <property type="entry name" value="Cation_efflux_TMD_sf"/>
</dbReference>
<dbReference type="EMBL" id="BAQD01000009">
    <property type="protein sequence ID" value="GBQ06127.1"/>
    <property type="molecule type" value="Genomic_DNA"/>
</dbReference>
<keyword evidence="7" id="KW-0406">Ion transport</keyword>
<sequence length="305" mass="32357">MSIALNSAYIIGEVTWGLWAHSLSLLADAGHNLSDVLGLGAAWLAQSLAKRAPSQQFTYGLKRATILTALGNAIILLLVTGGIIWEAILLLFHPENVHGQTVSIVAFIGILVNGGTALLLMRGAHHDLNMRGAFLHMASDALMALSVVIAGGLIMLTGYTIIDPLVSLAVSAIIIWSTWSLLHQSLGLALDGVPAGTDIAEVSQALRNIPGVADSHHLHIWPVSTTETALTVHLVLSPFPTTYSLTEGAKATQKILTEAQRLLQERFSIAHPTFQIDPLPDTSLCATESCSSSPEPDAPHTHAHP</sequence>
<dbReference type="InterPro" id="IPR036837">
    <property type="entry name" value="Cation_efflux_CTD_sf"/>
</dbReference>
<dbReference type="Pfam" id="PF01545">
    <property type="entry name" value="Cation_efflux"/>
    <property type="match status" value="1"/>
</dbReference>
<dbReference type="SUPFAM" id="SSF161111">
    <property type="entry name" value="Cation efflux protein transmembrane domain-like"/>
    <property type="match status" value="1"/>
</dbReference>